<evidence type="ECO:0000313" key="1">
    <source>
        <dbReference type="EMBL" id="AYV75346.1"/>
    </source>
</evidence>
<name>A0A3G4ZKH9_9VIRU</name>
<proteinExistence type="predicted"/>
<reference evidence="1" key="1">
    <citation type="submission" date="2018-10" db="EMBL/GenBank/DDBJ databases">
        <title>Hidden diversity of soil giant viruses.</title>
        <authorList>
            <person name="Schulz F."/>
            <person name="Alteio L."/>
            <person name="Goudeau D."/>
            <person name="Ryan E.M."/>
            <person name="Malmstrom R.R."/>
            <person name="Blanchard J."/>
            <person name="Woyke T."/>
        </authorList>
    </citation>
    <scope>NUCLEOTIDE SEQUENCE</scope>
    <source>
        <strain evidence="1">TEV1</strain>
    </source>
</reference>
<organism evidence="1">
    <name type="scientific">Terrestrivirus sp</name>
    <dbReference type="NCBI Taxonomy" id="2487775"/>
    <lineage>
        <taxon>Viruses</taxon>
        <taxon>Varidnaviria</taxon>
        <taxon>Bamfordvirae</taxon>
        <taxon>Nucleocytoviricota</taxon>
        <taxon>Megaviricetes</taxon>
        <taxon>Imitervirales</taxon>
        <taxon>Mimiviridae</taxon>
        <taxon>Klosneuvirinae</taxon>
    </lineage>
</organism>
<protein>
    <submittedName>
        <fullName evidence="1">Uncharacterized protein</fullName>
    </submittedName>
</protein>
<accession>A0A3G4ZKH9</accession>
<gene>
    <name evidence="1" type="ORF">Terrestrivirus1_220</name>
</gene>
<dbReference type="EMBL" id="MK071979">
    <property type="protein sequence ID" value="AYV75346.1"/>
    <property type="molecule type" value="Genomic_DNA"/>
</dbReference>
<sequence>MSSNCTSCGGTGGYKAGCSRGCLSVSQLSHNYWDTYSQHGGRLSCICTEVIICQTCNGTGKQSQLEQIQAAPIEPIPRTPCSECSYGRISFQCGTCKGSGYCNTNLSGPCINCGEKNINPKGRITKSIFSKSTLEKHPNKNASAHIYMDNNVQYSNLKLAKSTPIDHFSSPTRDNLHYRLYLSTEKFTKNKIFINVRAKINEPLVPIWDECIDGEFNNINGEIHVDYTSYFSRALHLFNKCYILVNPTKNHSANDMLECLKFEQPDICFVELPLFLPFVPNSSCEIIKFGYSYCTNILIETREYICLKHALTVGYSTTRVCPTCSGSKYQANKCYRCSGTGYR</sequence>